<keyword evidence="3" id="KW-1185">Reference proteome</keyword>
<reference evidence="2" key="1">
    <citation type="submission" date="2021-02" db="EMBL/GenBank/DDBJ databases">
        <title>Genome sequence Cadophora malorum strain M34.</title>
        <authorList>
            <person name="Stefanovic E."/>
            <person name="Vu D."/>
            <person name="Scully C."/>
            <person name="Dijksterhuis J."/>
            <person name="Roader J."/>
            <person name="Houbraken J."/>
        </authorList>
    </citation>
    <scope>NUCLEOTIDE SEQUENCE</scope>
    <source>
        <strain evidence="2">M34</strain>
    </source>
</reference>
<evidence type="ECO:0000313" key="3">
    <source>
        <dbReference type="Proteomes" id="UP000664132"/>
    </source>
</evidence>
<dbReference type="EMBL" id="JAFJYH010000020">
    <property type="protein sequence ID" value="KAG4424470.1"/>
    <property type="molecule type" value="Genomic_DNA"/>
</dbReference>
<organism evidence="2 3">
    <name type="scientific">Cadophora malorum</name>
    <dbReference type="NCBI Taxonomy" id="108018"/>
    <lineage>
        <taxon>Eukaryota</taxon>
        <taxon>Fungi</taxon>
        <taxon>Dikarya</taxon>
        <taxon>Ascomycota</taxon>
        <taxon>Pezizomycotina</taxon>
        <taxon>Leotiomycetes</taxon>
        <taxon>Helotiales</taxon>
        <taxon>Ploettnerulaceae</taxon>
        <taxon>Cadophora</taxon>
    </lineage>
</organism>
<accession>A0A8H7WGM1</accession>
<evidence type="ECO:0000256" key="1">
    <source>
        <dbReference type="SAM" id="MobiDB-lite"/>
    </source>
</evidence>
<gene>
    <name evidence="2" type="ORF">IFR04_002348</name>
</gene>
<comment type="caution">
    <text evidence="2">The sequence shown here is derived from an EMBL/GenBank/DDBJ whole genome shotgun (WGS) entry which is preliminary data.</text>
</comment>
<dbReference type="AlphaFoldDB" id="A0A8H7WGM1"/>
<feature type="region of interest" description="Disordered" evidence="1">
    <location>
        <begin position="32"/>
        <end position="80"/>
    </location>
</feature>
<protein>
    <submittedName>
        <fullName evidence="2">Uncharacterized protein</fullName>
    </submittedName>
</protein>
<evidence type="ECO:0000313" key="2">
    <source>
        <dbReference type="EMBL" id="KAG4424470.1"/>
    </source>
</evidence>
<name>A0A8H7WGM1_9HELO</name>
<sequence length="80" mass="8870">MTLTRTMSPRATPISLKYHAITFRTTKSEAAADLGNYQQTPASKEQVDPSGYGPIEEAEQRANDLQSKIKAAQREARAKF</sequence>
<dbReference type="Proteomes" id="UP000664132">
    <property type="component" value="Unassembled WGS sequence"/>
</dbReference>
<proteinExistence type="predicted"/>